<feature type="transmembrane region" description="Helical" evidence="7">
    <location>
        <begin position="184"/>
        <end position="209"/>
    </location>
</feature>
<dbReference type="PROSITE" id="PS50928">
    <property type="entry name" value="ABC_TM1"/>
    <property type="match status" value="1"/>
</dbReference>
<dbReference type="Gene3D" id="1.10.3720.10">
    <property type="entry name" value="MetI-like"/>
    <property type="match status" value="1"/>
</dbReference>
<name>A0A1L3ZF85_RHILE</name>
<gene>
    <name evidence="9" type="ORF">BMW22_24535</name>
</gene>
<keyword evidence="5 7" id="KW-1133">Transmembrane helix</keyword>
<feature type="transmembrane region" description="Helical" evidence="7">
    <location>
        <begin position="108"/>
        <end position="131"/>
    </location>
</feature>
<dbReference type="InterPro" id="IPR000515">
    <property type="entry name" value="MetI-like"/>
</dbReference>
<evidence type="ECO:0000256" key="2">
    <source>
        <dbReference type="ARBA" id="ARBA00022448"/>
    </source>
</evidence>
<dbReference type="PANTHER" id="PTHR32243:SF18">
    <property type="entry name" value="INNER MEMBRANE ABC TRANSPORTER PERMEASE PROTEIN YCJP"/>
    <property type="match status" value="1"/>
</dbReference>
<feature type="transmembrane region" description="Helical" evidence="7">
    <location>
        <begin position="143"/>
        <end position="163"/>
    </location>
</feature>
<keyword evidence="3" id="KW-1003">Cell membrane</keyword>
<proteinExistence type="inferred from homology"/>
<evidence type="ECO:0000313" key="9">
    <source>
        <dbReference type="EMBL" id="API54356.1"/>
    </source>
</evidence>
<evidence type="ECO:0000256" key="3">
    <source>
        <dbReference type="ARBA" id="ARBA00022475"/>
    </source>
</evidence>
<feature type="transmembrane region" description="Helical" evidence="7">
    <location>
        <begin position="12"/>
        <end position="33"/>
    </location>
</feature>
<dbReference type="GO" id="GO:0055085">
    <property type="term" value="P:transmembrane transport"/>
    <property type="evidence" value="ECO:0007669"/>
    <property type="project" value="InterPro"/>
</dbReference>
<evidence type="ECO:0000256" key="7">
    <source>
        <dbReference type="RuleBase" id="RU363032"/>
    </source>
</evidence>
<dbReference type="InterPro" id="IPR035906">
    <property type="entry name" value="MetI-like_sf"/>
</dbReference>
<accession>A0A1L3ZF85</accession>
<keyword evidence="4 7" id="KW-0812">Transmembrane</keyword>
<dbReference type="Pfam" id="PF00528">
    <property type="entry name" value="BPD_transp_1"/>
    <property type="match status" value="1"/>
</dbReference>
<feature type="transmembrane region" description="Helical" evidence="7">
    <location>
        <begin position="240"/>
        <end position="261"/>
    </location>
</feature>
<dbReference type="GO" id="GO:0005886">
    <property type="term" value="C:plasma membrane"/>
    <property type="evidence" value="ECO:0007669"/>
    <property type="project" value="UniProtKB-SubCell"/>
</dbReference>
<keyword evidence="2 7" id="KW-0813">Transport</keyword>
<evidence type="ECO:0000313" key="10">
    <source>
        <dbReference type="Proteomes" id="UP000183050"/>
    </source>
</evidence>
<dbReference type="EMBL" id="CP018228">
    <property type="protein sequence ID" value="API54356.1"/>
    <property type="molecule type" value="Genomic_DNA"/>
</dbReference>
<comment type="subcellular location">
    <subcellularLocation>
        <location evidence="1 7">Cell membrane</location>
        <topology evidence="1 7">Multi-pass membrane protein</topology>
    </subcellularLocation>
</comment>
<dbReference type="AlphaFoldDB" id="A0A1L3ZF85"/>
<dbReference type="RefSeq" id="WP_072640498.1">
    <property type="nucleotide sequence ID" value="NZ_CP018228.1"/>
</dbReference>
<dbReference type="Proteomes" id="UP000183050">
    <property type="component" value="Chromosome"/>
</dbReference>
<protein>
    <submittedName>
        <fullName evidence="9">Sugar ABC transporter permease</fullName>
    </submittedName>
</protein>
<organism evidence="9 10">
    <name type="scientific">Rhizobium leguminosarum</name>
    <dbReference type="NCBI Taxonomy" id="384"/>
    <lineage>
        <taxon>Bacteria</taxon>
        <taxon>Pseudomonadati</taxon>
        <taxon>Pseudomonadota</taxon>
        <taxon>Alphaproteobacteria</taxon>
        <taxon>Hyphomicrobiales</taxon>
        <taxon>Rhizobiaceae</taxon>
        <taxon>Rhizobium/Agrobacterium group</taxon>
        <taxon>Rhizobium</taxon>
    </lineage>
</organism>
<evidence type="ECO:0000256" key="1">
    <source>
        <dbReference type="ARBA" id="ARBA00004651"/>
    </source>
</evidence>
<comment type="similarity">
    <text evidence="7">Belongs to the binding-protein-dependent transport system permease family.</text>
</comment>
<dbReference type="PANTHER" id="PTHR32243">
    <property type="entry name" value="MALTOSE TRANSPORT SYSTEM PERMEASE-RELATED"/>
    <property type="match status" value="1"/>
</dbReference>
<evidence type="ECO:0000256" key="5">
    <source>
        <dbReference type="ARBA" id="ARBA00022989"/>
    </source>
</evidence>
<dbReference type="SUPFAM" id="SSF161098">
    <property type="entry name" value="MetI-like"/>
    <property type="match status" value="1"/>
</dbReference>
<dbReference type="CDD" id="cd06261">
    <property type="entry name" value="TM_PBP2"/>
    <property type="match status" value="1"/>
</dbReference>
<evidence type="ECO:0000259" key="8">
    <source>
        <dbReference type="PROSITE" id="PS50928"/>
    </source>
</evidence>
<sequence>MARKVTTKRKLIVTAVAWTLGILIFFPILWTFLTSFKSEADAIASPPQFLFFHWTTENYAEVQSRSNYLGHFMNSVIISFGSTLIGLIIAIPAAWAMAFSPTKRTKDVLMWMLSTKMMPPVGALIPIYLMFRNFGLLDTRTGLVIVLTLINLPIIVWMLYTYFKEIPGEILEAARMDGASLMKEIVYVLTPMAVPGIASTLLLNIILAWNEAFWTLNLTASKAAPLTAFIASYSSPEGLFYAKLSAASTMAIAPILILGWFSQKQLVRGLTFGAVK</sequence>
<evidence type="ECO:0000256" key="4">
    <source>
        <dbReference type="ARBA" id="ARBA00022692"/>
    </source>
</evidence>
<reference evidence="9 10" key="1">
    <citation type="submission" date="2016-11" db="EMBL/GenBank/DDBJ databases">
        <title>Rhizobium leguminosarum bv. viciae strain Vaf12 isolated from Vavilovia formosa root nodules from Russia, Dagestan.</title>
        <authorList>
            <person name="Kimeklis A."/>
        </authorList>
    </citation>
    <scope>NUCLEOTIDE SEQUENCE [LARGE SCALE GENOMIC DNA]</scope>
    <source>
        <strain evidence="9 10">Vaf-108</strain>
    </source>
</reference>
<evidence type="ECO:0000256" key="6">
    <source>
        <dbReference type="ARBA" id="ARBA00023136"/>
    </source>
</evidence>
<feature type="transmembrane region" description="Helical" evidence="7">
    <location>
        <begin position="76"/>
        <end position="96"/>
    </location>
</feature>
<dbReference type="InterPro" id="IPR050901">
    <property type="entry name" value="BP-dep_ABC_trans_perm"/>
</dbReference>
<keyword evidence="6 7" id="KW-0472">Membrane</keyword>
<feature type="domain" description="ABC transmembrane type-1" evidence="8">
    <location>
        <begin position="72"/>
        <end position="262"/>
    </location>
</feature>